<feature type="domain" description="HTH psq-type" evidence="2">
    <location>
        <begin position="23"/>
        <end position="63"/>
    </location>
</feature>
<keyword evidence="4" id="KW-1185">Reference proteome</keyword>
<evidence type="ECO:0000256" key="1">
    <source>
        <dbReference type="ARBA" id="ARBA00004123"/>
    </source>
</evidence>
<organism evidence="3 4">
    <name type="scientific">Photinus pyralis</name>
    <name type="common">Common eastern firefly</name>
    <name type="synonym">Lampyris pyralis</name>
    <dbReference type="NCBI Taxonomy" id="7054"/>
    <lineage>
        <taxon>Eukaryota</taxon>
        <taxon>Metazoa</taxon>
        <taxon>Ecdysozoa</taxon>
        <taxon>Arthropoda</taxon>
        <taxon>Hexapoda</taxon>
        <taxon>Insecta</taxon>
        <taxon>Pterygota</taxon>
        <taxon>Neoptera</taxon>
        <taxon>Endopterygota</taxon>
        <taxon>Coleoptera</taxon>
        <taxon>Polyphaga</taxon>
        <taxon>Elateriformia</taxon>
        <taxon>Elateroidea</taxon>
        <taxon>Lampyridae</taxon>
        <taxon>Lampyrinae</taxon>
        <taxon>Photinus</taxon>
    </lineage>
</organism>
<evidence type="ECO:0000313" key="4">
    <source>
        <dbReference type="Proteomes" id="UP000327044"/>
    </source>
</evidence>
<dbReference type="GO" id="GO:0003677">
    <property type="term" value="F:DNA binding"/>
    <property type="evidence" value="ECO:0007669"/>
    <property type="project" value="InterPro"/>
</dbReference>
<evidence type="ECO:0000259" key="2">
    <source>
        <dbReference type="Pfam" id="PF05225"/>
    </source>
</evidence>
<dbReference type="EMBL" id="VVIM01000001">
    <property type="protein sequence ID" value="KAB0803082.1"/>
    <property type="molecule type" value="Genomic_DNA"/>
</dbReference>
<sequence>MRTVYKKKAPCQLKRPARQANISPDVFQRALDDIRNKVKSVRQAAADYNSPKSTLFGYVKSKRVPGNQTYSSKFVSRQLFTDCEEKALAEYLITAANMHYGLNINQVKELAYNYAVANSKKVPDNWWVNGRASKDWLKGFLQSLIQPLFTILMKLGFKQFTDQAKLLQRKAENKSDALRLAKKEKRSSFVQLLMQ</sequence>
<dbReference type="Proteomes" id="UP000327044">
    <property type="component" value="Unassembled WGS sequence"/>
</dbReference>
<reference evidence="3 4" key="1">
    <citation type="journal article" date="2018" name="Elife">
        <title>Firefly genomes illuminate parallel origins of bioluminescence in beetles.</title>
        <authorList>
            <person name="Fallon T.R."/>
            <person name="Lower S.E."/>
            <person name="Chang C.H."/>
            <person name="Bessho-Uehara M."/>
            <person name="Martin G.J."/>
            <person name="Bewick A.J."/>
            <person name="Behringer M."/>
            <person name="Debat H.J."/>
            <person name="Wong I."/>
            <person name="Day J.C."/>
            <person name="Suvorov A."/>
            <person name="Silva C.J."/>
            <person name="Stanger-Hall K.F."/>
            <person name="Hall D.W."/>
            <person name="Schmitz R.J."/>
            <person name="Nelson D.R."/>
            <person name="Lewis S.M."/>
            <person name="Shigenobu S."/>
            <person name="Bybee S.M."/>
            <person name="Larracuente A.M."/>
            <person name="Oba Y."/>
            <person name="Weng J.K."/>
        </authorList>
    </citation>
    <scope>NUCLEOTIDE SEQUENCE [LARGE SCALE GENOMIC DNA]</scope>
    <source>
        <strain evidence="3">1611_PpyrPB1</strain>
        <tissue evidence="3">Whole body</tissue>
    </source>
</reference>
<dbReference type="Pfam" id="PF05225">
    <property type="entry name" value="HTH_psq"/>
    <property type="match status" value="1"/>
</dbReference>
<accession>A0A5N4B0G3</accession>
<name>A0A5N4B0G3_PHOPY</name>
<protein>
    <recommendedName>
        <fullName evidence="2">HTH psq-type domain-containing protein</fullName>
    </recommendedName>
</protein>
<dbReference type="InParanoid" id="A0A5N4B0G3"/>
<proteinExistence type="predicted"/>
<dbReference type="GO" id="GO:0005634">
    <property type="term" value="C:nucleus"/>
    <property type="evidence" value="ECO:0007669"/>
    <property type="project" value="UniProtKB-SubCell"/>
</dbReference>
<dbReference type="AlphaFoldDB" id="A0A5N4B0G3"/>
<dbReference type="SUPFAM" id="SSF46689">
    <property type="entry name" value="Homeodomain-like"/>
    <property type="match status" value="1"/>
</dbReference>
<dbReference type="Gene3D" id="1.10.10.60">
    <property type="entry name" value="Homeodomain-like"/>
    <property type="match status" value="1"/>
</dbReference>
<evidence type="ECO:0000313" key="3">
    <source>
        <dbReference type="EMBL" id="KAB0803082.1"/>
    </source>
</evidence>
<dbReference type="InterPro" id="IPR009057">
    <property type="entry name" value="Homeodomain-like_sf"/>
</dbReference>
<dbReference type="InterPro" id="IPR007889">
    <property type="entry name" value="HTH_Psq"/>
</dbReference>
<comment type="caution">
    <text evidence="3">The sequence shown here is derived from an EMBL/GenBank/DDBJ whole genome shotgun (WGS) entry which is preliminary data.</text>
</comment>
<gene>
    <name evidence="3" type="ORF">PPYR_00052</name>
</gene>
<comment type="subcellular location">
    <subcellularLocation>
        <location evidence="1">Nucleus</location>
    </subcellularLocation>
</comment>